<organism evidence="2 3">
    <name type="scientific">Photobacterium swingsii</name>
    <dbReference type="NCBI Taxonomy" id="680026"/>
    <lineage>
        <taxon>Bacteria</taxon>
        <taxon>Pseudomonadati</taxon>
        <taxon>Pseudomonadota</taxon>
        <taxon>Gammaproteobacteria</taxon>
        <taxon>Vibrionales</taxon>
        <taxon>Vibrionaceae</taxon>
        <taxon>Photobacterium</taxon>
    </lineage>
</organism>
<dbReference type="PANTHER" id="PTHR40031:SF1">
    <property type="entry name" value="MEMBRANE-BOUND METAL-DEPENDENT HYDROLASE"/>
    <property type="match status" value="1"/>
</dbReference>
<dbReference type="InterPro" id="IPR007404">
    <property type="entry name" value="YdjM-like"/>
</dbReference>
<dbReference type="Proteomes" id="UP000240481">
    <property type="component" value="Unassembled WGS sequence"/>
</dbReference>
<evidence type="ECO:0000313" key="2">
    <source>
        <dbReference type="EMBL" id="PSW26816.1"/>
    </source>
</evidence>
<feature type="transmembrane region" description="Helical" evidence="1">
    <location>
        <begin position="58"/>
        <end position="76"/>
    </location>
</feature>
<dbReference type="GO" id="GO:0016787">
    <property type="term" value="F:hydrolase activity"/>
    <property type="evidence" value="ECO:0007669"/>
    <property type="project" value="UniProtKB-KW"/>
</dbReference>
<keyword evidence="1" id="KW-1133">Transmembrane helix</keyword>
<reference evidence="2 3" key="1">
    <citation type="submission" date="2018-01" db="EMBL/GenBank/DDBJ databases">
        <title>Whole genome sequencing of Histamine producing bacteria.</title>
        <authorList>
            <person name="Butler K."/>
        </authorList>
    </citation>
    <scope>NUCLEOTIDE SEQUENCE [LARGE SCALE GENOMIC DNA]</scope>
    <source>
        <strain evidence="2 3">DSM 24669</strain>
    </source>
</reference>
<protein>
    <submittedName>
        <fullName evidence="2">Metal-dependent hydrolase</fullName>
    </submittedName>
</protein>
<comment type="caution">
    <text evidence="2">The sequence shown here is derived from an EMBL/GenBank/DDBJ whole genome shotgun (WGS) entry which is preliminary data.</text>
</comment>
<feature type="transmembrane region" description="Helical" evidence="1">
    <location>
        <begin position="154"/>
        <end position="176"/>
    </location>
</feature>
<keyword evidence="2" id="KW-0378">Hydrolase</keyword>
<gene>
    <name evidence="2" type="ORF">C9I94_02205</name>
</gene>
<keyword evidence="3" id="KW-1185">Reference proteome</keyword>
<dbReference type="Pfam" id="PF04307">
    <property type="entry name" value="YdjM"/>
    <property type="match status" value="1"/>
</dbReference>
<keyword evidence="1" id="KW-0472">Membrane</keyword>
<evidence type="ECO:0000313" key="3">
    <source>
        <dbReference type="Proteomes" id="UP000240481"/>
    </source>
</evidence>
<dbReference type="AlphaFoldDB" id="A0A0J8VFJ3"/>
<keyword evidence="1" id="KW-0812">Transmembrane</keyword>
<proteinExistence type="predicted"/>
<dbReference type="RefSeq" id="WP_048896992.1">
    <property type="nucleotide sequence ID" value="NZ_AP024852.1"/>
</dbReference>
<dbReference type="EMBL" id="PYLZ01000001">
    <property type="protein sequence ID" value="PSW26816.1"/>
    <property type="molecule type" value="Genomic_DNA"/>
</dbReference>
<dbReference type="PANTHER" id="PTHR40031">
    <property type="entry name" value="HYPOTHETICAL MEMBRANE SPANNING PROTEIN"/>
    <property type="match status" value="1"/>
</dbReference>
<feature type="transmembrane region" description="Helical" evidence="1">
    <location>
        <begin position="123"/>
        <end position="147"/>
    </location>
</feature>
<sequence>MDSVTQAALGAAVAGLIAGKKCSPKVLLAGAALGTLPDLDVLIHYGDPVSDMVKHRGFSHSIFVLLPFSWLLALVWQRFKPTVFSFMHLWFLVAACLITHPLLDSFTSYGTQLLWPLSASIAVSSIFIIDPIYTVPLVVMVLASLLWREKGAKLCGIGLGLSSLYLTWSVVALSMVENRVENQLVGTPLEAQPVFIAPTPLNTVLWRIVVLDGDTYWEGLTSLLDDNPHIDFIAKDRGKWPLQDKPQHLLMLEQFTQDFVKYQHIENRLTATDLRLGVAQYLPFSFQFAQQNTGHEWQFGLPIAIESPNVRIKHVPALWLRLLGNQAIDANLCHEAECPKLERSAQAAIIAG</sequence>
<dbReference type="STRING" id="680026.AB733_00295"/>
<feature type="transmembrane region" description="Helical" evidence="1">
    <location>
        <begin position="83"/>
        <end position="103"/>
    </location>
</feature>
<evidence type="ECO:0000256" key="1">
    <source>
        <dbReference type="SAM" id="Phobius"/>
    </source>
</evidence>
<dbReference type="OrthoDB" id="9781927at2"/>
<dbReference type="InterPro" id="IPR053170">
    <property type="entry name" value="Transcription_regulator"/>
</dbReference>
<accession>A0A0J8VFJ3</accession>
<name>A0A0J8VFJ3_9GAMM</name>